<gene>
    <name evidence="1" type="ORF">LOK49_LG05G03279</name>
</gene>
<comment type="caution">
    <text evidence="1">The sequence shown here is derived from an EMBL/GenBank/DDBJ whole genome shotgun (WGS) entry which is preliminary data.</text>
</comment>
<dbReference type="Proteomes" id="UP001060215">
    <property type="component" value="Chromosome 4"/>
</dbReference>
<reference evidence="1 2" key="1">
    <citation type="journal article" date="2022" name="Plant J.">
        <title>Chromosome-level genome of Camellia lanceoleosa provides a valuable resource for understanding genome evolution and self-incompatibility.</title>
        <authorList>
            <person name="Gong W."/>
            <person name="Xiao S."/>
            <person name="Wang L."/>
            <person name="Liao Z."/>
            <person name="Chang Y."/>
            <person name="Mo W."/>
            <person name="Hu G."/>
            <person name="Li W."/>
            <person name="Zhao G."/>
            <person name="Zhu H."/>
            <person name="Hu X."/>
            <person name="Ji K."/>
            <person name="Xiang X."/>
            <person name="Song Q."/>
            <person name="Yuan D."/>
            <person name="Jin S."/>
            <person name="Zhang L."/>
        </authorList>
    </citation>
    <scope>NUCLEOTIDE SEQUENCE [LARGE SCALE GENOMIC DNA]</scope>
    <source>
        <strain evidence="1">SQ_2022a</strain>
    </source>
</reference>
<name>A0ACC0HQ64_9ERIC</name>
<evidence type="ECO:0000313" key="1">
    <source>
        <dbReference type="EMBL" id="KAI8015505.1"/>
    </source>
</evidence>
<accession>A0ACC0HQ64</accession>
<protein>
    <submittedName>
        <fullName evidence="1">Uncharacterized protein</fullName>
    </submittedName>
</protein>
<organism evidence="1 2">
    <name type="scientific">Camellia lanceoleosa</name>
    <dbReference type="NCBI Taxonomy" id="1840588"/>
    <lineage>
        <taxon>Eukaryota</taxon>
        <taxon>Viridiplantae</taxon>
        <taxon>Streptophyta</taxon>
        <taxon>Embryophyta</taxon>
        <taxon>Tracheophyta</taxon>
        <taxon>Spermatophyta</taxon>
        <taxon>Magnoliopsida</taxon>
        <taxon>eudicotyledons</taxon>
        <taxon>Gunneridae</taxon>
        <taxon>Pentapetalae</taxon>
        <taxon>asterids</taxon>
        <taxon>Ericales</taxon>
        <taxon>Theaceae</taxon>
        <taxon>Camellia</taxon>
    </lineage>
</organism>
<evidence type="ECO:0000313" key="2">
    <source>
        <dbReference type="Proteomes" id="UP001060215"/>
    </source>
</evidence>
<sequence length="121" mass="12949">MAKITNVVNTVRVLTYIVLSLSFVLIESTPEGALVTQKKLMGRNCFITLSSPKQNPPVIQSSSGSMVALAALASMDSSMSTDAWDGSDEKEIAIQEIEHGGCSKGRTILQGFSKHSQETCV</sequence>
<keyword evidence="2" id="KW-1185">Reference proteome</keyword>
<dbReference type="EMBL" id="CM045761">
    <property type="protein sequence ID" value="KAI8015505.1"/>
    <property type="molecule type" value="Genomic_DNA"/>
</dbReference>
<proteinExistence type="predicted"/>